<sequence length="141" mass="14863">MQRGSALLNQQLSAAVTGLRFGEIIVIADAGLPVPAGVATLDLALTNGIPSVDAVVRVLKEELVIEEVIIAAEMRKVNPTVSATVDEVFTGTRVRELPHDDIEELLPTARLIVQTGETTPYGNVLLVGGLDFFALGMADGD</sequence>
<keyword evidence="7" id="KW-1185">Reference proteome</keyword>
<keyword evidence="5" id="KW-0119">Carbohydrate metabolism</keyword>
<dbReference type="AlphaFoldDB" id="A0A2S0WSR4"/>
<evidence type="ECO:0000256" key="3">
    <source>
        <dbReference type="ARBA" id="ARBA00022490"/>
    </source>
</evidence>
<dbReference type="PANTHER" id="PTHR37831">
    <property type="entry name" value="D-RIBOSE PYRANASE"/>
    <property type="match status" value="1"/>
</dbReference>
<keyword evidence="3" id="KW-0963">Cytoplasm</keyword>
<reference evidence="6 7" key="1">
    <citation type="submission" date="2018-04" db="EMBL/GenBank/DDBJ databases">
        <authorList>
            <person name="Li J."/>
        </authorList>
    </citation>
    <scope>NUCLEOTIDE SEQUENCE [LARGE SCALE GENOMIC DNA]</scope>
    <source>
        <strain evidence="7">30A</strain>
    </source>
</reference>
<dbReference type="KEGG" id="agm:DCE93_00235"/>
<dbReference type="GO" id="GO:0016872">
    <property type="term" value="F:intramolecular lyase activity"/>
    <property type="evidence" value="ECO:0007669"/>
    <property type="project" value="InterPro"/>
</dbReference>
<dbReference type="PANTHER" id="PTHR37831:SF1">
    <property type="entry name" value="D-RIBOSE PYRANASE"/>
    <property type="match status" value="1"/>
</dbReference>
<dbReference type="EC" id="5.4.99.62" evidence="2"/>
<dbReference type="Gene3D" id="3.40.1650.10">
    <property type="entry name" value="RbsD-like domain"/>
    <property type="match status" value="1"/>
</dbReference>
<dbReference type="InterPro" id="IPR007721">
    <property type="entry name" value="RbsD_FucU"/>
</dbReference>
<name>A0A2S0WSR4_9MICO</name>
<dbReference type="SUPFAM" id="SSF102546">
    <property type="entry name" value="RbsD-like"/>
    <property type="match status" value="1"/>
</dbReference>
<dbReference type="InterPro" id="IPR023750">
    <property type="entry name" value="RbsD-like_sf"/>
</dbReference>
<dbReference type="Proteomes" id="UP000244729">
    <property type="component" value="Chromosome"/>
</dbReference>
<dbReference type="NCBIfam" id="NF008761">
    <property type="entry name" value="PRK11797.1"/>
    <property type="match status" value="1"/>
</dbReference>
<dbReference type="RefSeq" id="WP_108594121.1">
    <property type="nucleotide sequence ID" value="NZ_CP028913.1"/>
</dbReference>
<evidence type="ECO:0000256" key="5">
    <source>
        <dbReference type="ARBA" id="ARBA00023277"/>
    </source>
</evidence>
<dbReference type="InterPro" id="IPR023064">
    <property type="entry name" value="D-ribose_pyranase"/>
</dbReference>
<keyword evidence="4" id="KW-0413">Isomerase</keyword>
<dbReference type="GO" id="GO:0062193">
    <property type="term" value="F:D-ribose pyranase activity"/>
    <property type="evidence" value="ECO:0007669"/>
    <property type="project" value="UniProtKB-EC"/>
</dbReference>
<evidence type="ECO:0000256" key="1">
    <source>
        <dbReference type="ARBA" id="ARBA00000223"/>
    </source>
</evidence>
<dbReference type="EMBL" id="CP028913">
    <property type="protein sequence ID" value="AWB94294.1"/>
    <property type="molecule type" value="Genomic_DNA"/>
</dbReference>
<gene>
    <name evidence="6" type="ORF">DCE93_00235</name>
</gene>
<evidence type="ECO:0000256" key="4">
    <source>
        <dbReference type="ARBA" id="ARBA00023235"/>
    </source>
</evidence>
<organism evidence="6 7">
    <name type="scientific">Agromyces badenianii</name>
    <dbReference type="NCBI Taxonomy" id="2080742"/>
    <lineage>
        <taxon>Bacteria</taxon>
        <taxon>Bacillati</taxon>
        <taxon>Actinomycetota</taxon>
        <taxon>Actinomycetes</taxon>
        <taxon>Micrococcales</taxon>
        <taxon>Microbacteriaceae</taxon>
        <taxon>Agromyces</taxon>
    </lineage>
</organism>
<dbReference type="GO" id="GO:0019303">
    <property type="term" value="P:D-ribose catabolic process"/>
    <property type="evidence" value="ECO:0007669"/>
    <property type="project" value="TreeGrafter"/>
</dbReference>
<evidence type="ECO:0000256" key="2">
    <source>
        <dbReference type="ARBA" id="ARBA00012862"/>
    </source>
</evidence>
<evidence type="ECO:0000313" key="7">
    <source>
        <dbReference type="Proteomes" id="UP000244729"/>
    </source>
</evidence>
<accession>A0A2S0WSR4</accession>
<dbReference type="GO" id="GO:0005829">
    <property type="term" value="C:cytosol"/>
    <property type="evidence" value="ECO:0007669"/>
    <property type="project" value="TreeGrafter"/>
</dbReference>
<dbReference type="GO" id="GO:0048029">
    <property type="term" value="F:monosaccharide binding"/>
    <property type="evidence" value="ECO:0007669"/>
    <property type="project" value="InterPro"/>
</dbReference>
<proteinExistence type="predicted"/>
<dbReference type="Pfam" id="PF05025">
    <property type="entry name" value="RbsD_FucU"/>
    <property type="match status" value="1"/>
</dbReference>
<comment type="catalytic activity">
    <reaction evidence="1">
        <text>beta-D-ribopyranose = beta-D-ribofuranose</text>
        <dbReference type="Rhea" id="RHEA:25432"/>
        <dbReference type="ChEBI" id="CHEBI:27476"/>
        <dbReference type="ChEBI" id="CHEBI:47002"/>
        <dbReference type="EC" id="5.4.99.62"/>
    </reaction>
</comment>
<evidence type="ECO:0000313" key="6">
    <source>
        <dbReference type="EMBL" id="AWB94294.1"/>
    </source>
</evidence>
<protein>
    <recommendedName>
        <fullName evidence="2">D-ribose pyranase</fullName>
        <ecNumber evidence="2">5.4.99.62</ecNumber>
    </recommendedName>
</protein>
<dbReference type="OrthoDB" id="9805009at2"/>